<dbReference type="KEGG" id="lrz:BJI69_19740"/>
<dbReference type="PATRIC" id="fig|1440763.5.peg.1679"/>
<name>A0A0G9HBJ6_9GAMM</name>
<evidence type="ECO:0000313" key="1">
    <source>
        <dbReference type="EMBL" id="APG05915.1"/>
    </source>
</evidence>
<dbReference type="Proteomes" id="UP000182987">
    <property type="component" value="Chromosome"/>
</dbReference>
<dbReference type="AlphaFoldDB" id="A0A0G9HBJ6"/>
<organism evidence="1 2">
    <name type="scientific">Luteibacter rhizovicinus DSM 16549</name>
    <dbReference type="NCBI Taxonomy" id="1440763"/>
    <lineage>
        <taxon>Bacteria</taxon>
        <taxon>Pseudomonadati</taxon>
        <taxon>Pseudomonadota</taxon>
        <taxon>Gammaproteobacteria</taxon>
        <taxon>Lysobacterales</taxon>
        <taxon>Rhodanobacteraceae</taxon>
        <taxon>Luteibacter</taxon>
    </lineage>
</organism>
<dbReference type="EMBL" id="CP017480">
    <property type="protein sequence ID" value="APG05915.1"/>
    <property type="molecule type" value="Genomic_DNA"/>
</dbReference>
<reference evidence="2" key="1">
    <citation type="submission" date="2016-09" db="EMBL/GenBank/DDBJ databases">
        <authorList>
            <person name="Lysoe E."/>
        </authorList>
    </citation>
    <scope>NUCLEOTIDE SEQUENCE [LARGE SCALE GENOMIC DNA]</scope>
    <source>
        <strain evidence="2">LJ96T</strain>
    </source>
</reference>
<accession>A0A0G9HBJ6</accession>
<evidence type="ECO:0000313" key="2">
    <source>
        <dbReference type="Proteomes" id="UP000182987"/>
    </source>
</evidence>
<keyword evidence="2" id="KW-1185">Reference proteome</keyword>
<gene>
    <name evidence="1" type="ORF">BJI69_19740</name>
</gene>
<protein>
    <submittedName>
        <fullName evidence="1">Uncharacterized protein</fullName>
    </submittedName>
</protein>
<proteinExistence type="predicted"/>
<sequence>MREERKAGLVPVALVTLVRRVPMFAVGRLLSLLALSVMSLPVAAYEIPKRSLEARIHDADLVIFGQVVALESSEPENEFADGYAQVRVTTFLKGSEGKTIRVLYRGGISEAAPLCCTVGASYFMILRGPASGVYESVDGPYGVFEINASAGTSFPIKPEGLEDARLLHARVMTISDFPPVMSGIIKTWISMAVVEDGTSTRQELLMVYLGDQQPMPKVRDDCLFTVHREEAGGFVGRGSRANHLATVVDDYRCGSDMPRALQGVSVSWPGIAGP</sequence>